<dbReference type="EMBL" id="CP023777">
    <property type="protein sequence ID" value="ATL46876.1"/>
    <property type="molecule type" value="Genomic_DNA"/>
</dbReference>
<keyword evidence="8" id="KW-1185">Reference proteome</keyword>
<dbReference type="InterPro" id="IPR033881">
    <property type="entry name" value="vWA_BatA_type"/>
</dbReference>
<evidence type="ECO:0000259" key="6">
    <source>
        <dbReference type="PROSITE" id="PS50234"/>
    </source>
</evidence>
<dbReference type="AlphaFoldDB" id="A0A291QSE4"/>
<dbReference type="InterPro" id="IPR024163">
    <property type="entry name" value="Aerotolerance_reg_N"/>
</dbReference>
<evidence type="ECO:0000313" key="7">
    <source>
        <dbReference type="EMBL" id="ATL46876.1"/>
    </source>
</evidence>
<dbReference type="InterPro" id="IPR050768">
    <property type="entry name" value="UPF0353/GerABKA_families"/>
</dbReference>
<feature type="domain" description="VWFA" evidence="6">
    <location>
        <begin position="97"/>
        <end position="290"/>
    </location>
</feature>
<dbReference type="SUPFAM" id="SSF53300">
    <property type="entry name" value="vWA-like"/>
    <property type="match status" value="1"/>
</dbReference>
<evidence type="ECO:0000256" key="3">
    <source>
        <dbReference type="ARBA" id="ARBA00022989"/>
    </source>
</evidence>
<keyword evidence="2 5" id="KW-0812">Transmembrane</keyword>
<feature type="transmembrane region" description="Helical" evidence="5">
    <location>
        <begin position="310"/>
        <end position="331"/>
    </location>
</feature>
<dbReference type="PANTHER" id="PTHR22550:SF5">
    <property type="entry name" value="LEUCINE ZIPPER PROTEIN 4"/>
    <property type="match status" value="1"/>
</dbReference>
<keyword evidence="1" id="KW-1003">Cell membrane</keyword>
<dbReference type="InterPro" id="IPR036465">
    <property type="entry name" value="vWFA_dom_sf"/>
</dbReference>
<evidence type="ECO:0000256" key="4">
    <source>
        <dbReference type="ARBA" id="ARBA00023136"/>
    </source>
</evidence>
<feature type="transmembrane region" description="Helical" evidence="5">
    <location>
        <begin position="12"/>
        <end position="31"/>
    </location>
</feature>
<gene>
    <name evidence="7" type="ORF">COR50_06600</name>
</gene>
<reference evidence="7 8" key="1">
    <citation type="submission" date="2017-10" db="EMBL/GenBank/DDBJ databases">
        <title>Paenichitinophaga pekingensis gen. nov., sp. nov., isolated from activated sludge.</title>
        <authorList>
            <person name="Jin D."/>
            <person name="Kong X."/>
            <person name="Deng Y."/>
            <person name="Bai Z."/>
        </authorList>
    </citation>
    <scope>NUCLEOTIDE SEQUENCE [LARGE SCALE GENOMIC DNA]</scope>
    <source>
        <strain evidence="7 8">13</strain>
    </source>
</reference>
<evidence type="ECO:0000256" key="2">
    <source>
        <dbReference type="ARBA" id="ARBA00022692"/>
    </source>
</evidence>
<accession>A0A291QSE4</accession>
<name>A0A291QSE4_9BACT</name>
<dbReference type="PANTHER" id="PTHR22550">
    <property type="entry name" value="SPORE GERMINATION PROTEIN"/>
    <property type="match status" value="1"/>
</dbReference>
<evidence type="ECO:0000256" key="1">
    <source>
        <dbReference type="ARBA" id="ARBA00022475"/>
    </source>
</evidence>
<dbReference type="SMART" id="SM00327">
    <property type="entry name" value="VWA"/>
    <property type="match status" value="1"/>
</dbReference>
<dbReference type="OrthoDB" id="6206554at2"/>
<dbReference type="Proteomes" id="UP000220133">
    <property type="component" value="Chromosome"/>
</dbReference>
<dbReference type="CDD" id="cd01467">
    <property type="entry name" value="vWA_BatA_type"/>
    <property type="match status" value="1"/>
</dbReference>
<organism evidence="7 8">
    <name type="scientific">Chitinophaga caeni</name>
    <dbReference type="NCBI Taxonomy" id="2029983"/>
    <lineage>
        <taxon>Bacteria</taxon>
        <taxon>Pseudomonadati</taxon>
        <taxon>Bacteroidota</taxon>
        <taxon>Chitinophagia</taxon>
        <taxon>Chitinophagales</taxon>
        <taxon>Chitinophagaceae</taxon>
        <taxon>Chitinophaga</taxon>
    </lineage>
</organism>
<dbReference type="Pfam" id="PF00092">
    <property type="entry name" value="VWA"/>
    <property type="match status" value="1"/>
</dbReference>
<protein>
    <submittedName>
        <fullName evidence="7">Aerotolerance regulator BatA</fullName>
    </submittedName>
</protein>
<feature type="transmembrane region" description="Helical" evidence="5">
    <location>
        <begin position="63"/>
        <end position="80"/>
    </location>
</feature>
<evidence type="ECO:0000313" key="8">
    <source>
        <dbReference type="Proteomes" id="UP000220133"/>
    </source>
</evidence>
<evidence type="ECO:0000256" key="5">
    <source>
        <dbReference type="SAM" id="Phobius"/>
    </source>
</evidence>
<proteinExistence type="predicted"/>
<dbReference type="Gene3D" id="3.40.50.410">
    <property type="entry name" value="von Willebrand factor, type A domain"/>
    <property type="match status" value="1"/>
</dbReference>
<dbReference type="Pfam" id="PF07584">
    <property type="entry name" value="BatA"/>
    <property type="match status" value="1"/>
</dbReference>
<keyword evidence="4 5" id="KW-0472">Membrane</keyword>
<dbReference type="PROSITE" id="PS50234">
    <property type="entry name" value="VWFA"/>
    <property type="match status" value="1"/>
</dbReference>
<sequence>MNIESWKHITFAHPYFFWLLLLLPVFIYWQLKQAKRSEGSFQISSLQGLKGLPVSWKVRLRPLLFILRLLTFTALVVAMARPQSSNTTENIESEGIDIVLGIDISGSMLAEDLKPNRMEAAKKVAMDFIDSRISDRIGLVVFAGESFTQCPITTDHEVLKSQLAQVKSGMLQDGTAIGMGLATSVDRLRESKAKSKVIILLTDGVNNTGLVDPLTALEIAKAFKVRVYTIGVGTTGSAPMPMPMPDGSIQVVMQQVQIDEPLMRKIATETGGQYFRATNNASLANIYHEIDKLERTKVEITSFKRYQEHFFPFAMIALACLFLEVVLRYTLFRRLP</sequence>
<dbReference type="InterPro" id="IPR002035">
    <property type="entry name" value="VWF_A"/>
</dbReference>
<dbReference type="KEGG" id="cbae:COR50_06600"/>
<dbReference type="RefSeq" id="WP_098193262.1">
    <property type="nucleotide sequence ID" value="NZ_CP023777.1"/>
</dbReference>
<keyword evidence="3 5" id="KW-1133">Transmembrane helix</keyword>